<dbReference type="Gene3D" id="2.160.20.10">
    <property type="entry name" value="Single-stranded right-handed beta-helix, Pectin lyase-like"/>
    <property type="match status" value="1"/>
</dbReference>
<comment type="function">
    <text evidence="12">Acts in the modification of cell walls via demethylesterification of cell wall pectin.</text>
</comment>
<evidence type="ECO:0000256" key="7">
    <source>
        <dbReference type="ARBA" id="ARBA00022801"/>
    </source>
</evidence>
<evidence type="ECO:0000256" key="13">
    <source>
        <dbReference type="PROSITE-ProRule" id="PRU10040"/>
    </source>
</evidence>
<sequence>MVFQDFDKISERRRLEREQKFRKRITIAFIALVVLLILIAAGIFVIITENKAKKAAKQNDHEHPETAKKAGNIERVIKNACNSTSYKDTCIKSLNRAVQKNPSESNPKELLRLSIQATDDEFETVLDKASSLKFVNPREKAAFDDCKELIETAKEELKDSISHASSEVDMFTKNEPELNNWLSAVMSYQQTCIDGFPEGKIKTDVENIFESAKELTSNSLAMVSALALFLQSFRTTRRLLAKEPISSFMHEDGLPSWISHEERRMLKPPAEEAEEKLKPTVVVAQDGSGKFKTISAALAAIPAKYNGRYVIYVKAGVYAETVTVTKKMVNVTIYGDGSKKSIVTGNKNFADGVQTFRTATFAALGEGFMAKAMGFRNTAGPQKHQAVAVRVQSDRAIFLNCRFEGYQDTLYVQAHRQYYRNCVILGTIDFVFGDGTAILQNCQLLLRKPMENQQNIVTAQGRIDPHETTGIVIQSCRIGPNQDLVPAKAKVKSYLGRPWKEYSRTIIMESTIEDVIQPDGWMPWEGDKGLKTLYYAEFNNKGPGSKTDARVKWPGFHLINKQEANKFTIEPFLQGDWITAMGAPVHFGLY</sequence>
<evidence type="ECO:0000313" key="17">
    <source>
        <dbReference type="EMBL" id="OAY26966.1"/>
    </source>
</evidence>
<dbReference type="SUPFAM" id="SSF101148">
    <property type="entry name" value="Plant invertase/pectin methylesterase inhibitor"/>
    <property type="match status" value="1"/>
</dbReference>
<comment type="caution">
    <text evidence="17">The sequence shown here is derived from an EMBL/GenBank/DDBJ whole genome shotgun (WGS) entry which is preliminary data.</text>
</comment>
<evidence type="ECO:0000256" key="15">
    <source>
        <dbReference type="SAM" id="Phobius"/>
    </source>
</evidence>
<dbReference type="STRING" id="3983.A0A2C9UB10"/>
<evidence type="ECO:0000256" key="3">
    <source>
        <dbReference type="ARBA" id="ARBA00006027"/>
    </source>
</evidence>
<dbReference type="SUPFAM" id="SSF51126">
    <property type="entry name" value="Pectin lyase-like"/>
    <property type="match status" value="1"/>
</dbReference>
<evidence type="ECO:0000256" key="14">
    <source>
        <dbReference type="RuleBase" id="RU000589"/>
    </source>
</evidence>
<keyword evidence="9" id="KW-1015">Disulfide bond</keyword>
<accession>A0A2C9UB10</accession>
<feature type="active site" evidence="13">
    <location>
        <position position="429"/>
    </location>
</feature>
<dbReference type="InterPro" id="IPR006501">
    <property type="entry name" value="Pectinesterase_inhib_dom"/>
</dbReference>
<dbReference type="InterPro" id="IPR033131">
    <property type="entry name" value="Pectinesterase_Asp_AS"/>
</dbReference>
<evidence type="ECO:0000256" key="6">
    <source>
        <dbReference type="ARBA" id="ARBA00022512"/>
    </source>
</evidence>
<comment type="catalytic activity">
    <reaction evidence="11 14">
        <text>[(1-&gt;4)-alpha-D-galacturonosyl methyl ester](n) + n H2O = [(1-&gt;4)-alpha-D-galacturonosyl](n) + n methanol + n H(+)</text>
        <dbReference type="Rhea" id="RHEA:22380"/>
        <dbReference type="Rhea" id="RHEA-COMP:14570"/>
        <dbReference type="Rhea" id="RHEA-COMP:14573"/>
        <dbReference type="ChEBI" id="CHEBI:15377"/>
        <dbReference type="ChEBI" id="CHEBI:15378"/>
        <dbReference type="ChEBI" id="CHEBI:17790"/>
        <dbReference type="ChEBI" id="CHEBI:140522"/>
        <dbReference type="ChEBI" id="CHEBI:140523"/>
        <dbReference type="EC" id="3.1.1.11"/>
    </reaction>
</comment>
<reference evidence="18" key="1">
    <citation type="journal article" date="2016" name="Nat. Biotechnol.">
        <title>Sequencing wild and cultivated cassava and related species reveals extensive interspecific hybridization and genetic diversity.</title>
        <authorList>
            <person name="Bredeson J.V."/>
            <person name="Lyons J.B."/>
            <person name="Prochnik S.E."/>
            <person name="Wu G.A."/>
            <person name="Ha C.M."/>
            <person name="Edsinger-Gonzales E."/>
            <person name="Grimwood J."/>
            <person name="Schmutz J."/>
            <person name="Rabbi I.Y."/>
            <person name="Egesi C."/>
            <person name="Nauluvula P."/>
            <person name="Lebot V."/>
            <person name="Ndunguru J."/>
            <person name="Mkamilo G."/>
            <person name="Bart R.S."/>
            <person name="Setter T.L."/>
            <person name="Gleadow R.M."/>
            <person name="Kulakow P."/>
            <person name="Ferguson M.E."/>
            <person name="Rounsley S."/>
            <person name="Rokhsar D.S."/>
        </authorList>
    </citation>
    <scope>NUCLEOTIDE SEQUENCE [LARGE SCALE GENOMIC DNA]</scope>
    <source>
        <strain evidence="18">cv. AM560-2</strain>
    </source>
</reference>
<keyword evidence="18" id="KW-1185">Reference proteome</keyword>
<dbReference type="OrthoDB" id="2019149at2759"/>
<dbReference type="InterPro" id="IPR035513">
    <property type="entry name" value="Invertase/methylesterase_inhib"/>
</dbReference>
<dbReference type="Pfam" id="PF01095">
    <property type="entry name" value="Pectinesterase"/>
    <property type="match status" value="1"/>
</dbReference>
<organism evidence="17 18">
    <name type="scientific">Manihot esculenta</name>
    <name type="common">Cassava</name>
    <name type="synonym">Jatropha manihot</name>
    <dbReference type="NCBI Taxonomy" id="3983"/>
    <lineage>
        <taxon>Eukaryota</taxon>
        <taxon>Viridiplantae</taxon>
        <taxon>Streptophyta</taxon>
        <taxon>Embryophyta</taxon>
        <taxon>Tracheophyta</taxon>
        <taxon>Spermatophyta</taxon>
        <taxon>Magnoliopsida</taxon>
        <taxon>eudicotyledons</taxon>
        <taxon>Gunneridae</taxon>
        <taxon>Pentapetalae</taxon>
        <taxon>rosids</taxon>
        <taxon>fabids</taxon>
        <taxon>Malpighiales</taxon>
        <taxon>Euphorbiaceae</taxon>
        <taxon>Crotonoideae</taxon>
        <taxon>Manihoteae</taxon>
        <taxon>Manihot</taxon>
    </lineage>
</organism>
<dbReference type="Gene3D" id="1.20.140.40">
    <property type="entry name" value="Invertase/pectin methylesterase inhibitor family protein"/>
    <property type="match status" value="1"/>
</dbReference>
<name>A0A2C9UB10_MANES</name>
<keyword evidence="6" id="KW-0134">Cell wall</keyword>
<evidence type="ECO:0000256" key="9">
    <source>
        <dbReference type="ARBA" id="ARBA00023157"/>
    </source>
</evidence>
<dbReference type="GO" id="GO:0030599">
    <property type="term" value="F:pectinesterase activity"/>
    <property type="evidence" value="ECO:0000318"/>
    <property type="project" value="GO_Central"/>
</dbReference>
<dbReference type="OMA" id="HAEPWIK"/>
<feature type="transmembrane region" description="Helical" evidence="15">
    <location>
        <begin position="21"/>
        <end position="47"/>
    </location>
</feature>
<keyword evidence="15" id="KW-0472">Membrane</keyword>
<dbReference type="SMART" id="SM00856">
    <property type="entry name" value="PMEI"/>
    <property type="match status" value="1"/>
</dbReference>
<proteinExistence type="inferred from homology"/>
<keyword evidence="15" id="KW-1133">Transmembrane helix</keyword>
<evidence type="ECO:0000256" key="4">
    <source>
        <dbReference type="ARBA" id="ARBA00007786"/>
    </source>
</evidence>
<evidence type="ECO:0000256" key="8">
    <source>
        <dbReference type="ARBA" id="ARBA00023085"/>
    </source>
</evidence>
<comment type="pathway">
    <text evidence="2 14">Glycan metabolism; pectin degradation; 2-dehydro-3-deoxy-D-gluconate from pectin: step 1/5.</text>
</comment>
<dbReference type="PANTHER" id="PTHR31707">
    <property type="entry name" value="PECTINESTERASE"/>
    <property type="match status" value="1"/>
</dbReference>
<dbReference type="InterPro" id="IPR000070">
    <property type="entry name" value="Pectinesterase_cat"/>
</dbReference>
<dbReference type="GO" id="GO:0046910">
    <property type="term" value="F:pectinesterase inhibitor activity"/>
    <property type="evidence" value="ECO:0000318"/>
    <property type="project" value="GO_Central"/>
</dbReference>
<evidence type="ECO:0000313" key="18">
    <source>
        <dbReference type="Proteomes" id="UP000091857"/>
    </source>
</evidence>
<dbReference type="GO" id="GO:0045490">
    <property type="term" value="P:pectin catabolic process"/>
    <property type="evidence" value="ECO:0007669"/>
    <property type="project" value="UniProtKB-UniRule"/>
</dbReference>
<protein>
    <recommendedName>
        <fullName evidence="5 14">Pectinesterase</fullName>
        <ecNumber evidence="5 14">3.1.1.11</ecNumber>
    </recommendedName>
</protein>
<evidence type="ECO:0000256" key="11">
    <source>
        <dbReference type="ARBA" id="ARBA00047928"/>
    </source>
</evidence>
<keyword evidence="10" id="KW-0325">Glycoprotein</keyword>
<dbReference type="Proteomes" id="UP000091857">
    <property type="component" value="Chromosome 16"/>
</dbReference>
<comment type="subcellular location">
    <subcellularLocation>
        <location evidence="1">Secreted</location>
        <location evidence="1">Cell wall</location>
    </subcellularLocation>
</comment>
<dbReference type="UniPathway" id="UPA00545">
    <property type="reaction ID" value="UER00823"/>
</dbReference>
<gene>
    <name evidence="17" type="ORF">MANES_16G089300v8</name>
</gene>
<comment type="similarity">
    <text evidence="3">In the N-terminal section; belongs to the PMEI family.</text>
</comment>
<evidence type="ECO:0000256" key="1">
    <source>
        <dbReference type="ARBA" id="ARBA00004191"/>
    </source>
</evidence>
<dbReference type="PROSITE" id="PS00503">
    <property type="entry name" value="PECTINESTERASE_2"/>
    <property type="match status" value="1"/>
</dbReference>
<dbReference type="FunFam" id="2.160.20.10:FF:000001">
    <property type="entry name" value="Pectinesterase"/>
    <property type="match status" value="1"/>
</dbReference>
<keyword evidence="15" id="KW-0812">Transmembrane</keyword>
<dbReference type="CDD" id="cd15798">
    <property type="entry name" value="PMEI-like_3"/>
    <property type="match status" value="1"/>
</dbReference>
<evidence type="ECO:0000256" key="12">
    <source>
        <dbReference type="ARBA" id="ARBA00057335"/>
    </source>
</evidence>
<keyword evidence="8 14" id="KW-0063">Aspartyl esterase</keyword>
<feature type="domain" description="Pectinesterase inhibitor" evidence="16">
    <location>
        <begin position="72"/>
        <end position="222"/>
    </location>
</feature>
<dbReference type="GO" id="GO:0042545">
    <property type="term" value="P:cell wall modification"/>
    <property type="evidence" value="ECO:0007669"/>
    <property type="project" value="UniProtKB-UniRule"/>
</dbReference>
<evidence type="ECO:0000256" key="2">
    <source>
        <dbReference type="ARBA" id="ARBA00005184"/>
    </source>
</evidence>
<evidence type="ECO:0000256" key="10">
    <source>
        <dbReference type="ARBA" id="ARBA00023180"/>
    </source>
</evidence>
<dbReference type="InterPro" id="IPR011050">
    <property type="entry name" value="Pectin_lyase_fold/virulence"/>
</dbReference>
<comment type="similarity">
    <text evidence="4">In the C-terminal section; belongs to the pectinesterase family.</text>
</comment>
<dbReference type="Pfam" id="PF04043">
    <property type="entry name" value="PMEI"/>
    <property type="match status" value="1"/>
</dbReference>
<dbReference type="EC" id="3.1.1.11" evidence="5 14"/>
<dbReference type="InterPro" id="IPR012334">
    <property type="entry name" value="Pectin_lyas_fold"/>
</dbReference>
<keyword evidence="7 14" id="KW-0378">Hydrolase</keyword>
<dbReference type="NCBIfam" id="TIGR01614">
    <property type="entry name" value="PME_inhib"/>
    <property type="match status" value="1"/>
</dbReference>
<dbReference type="AlphaFoldDB" id="A0A2C9UB10"/>
<evidence type="ECO:0000259" key="16">
    <source>
        <dbReference type="SMART" id="SM00856"/>
    </source>
</evidence>
<dbReference type="EMBL" id="CM004402">
    <property type="protein sequence ID" value="OAY26966.1"/>
    <property type="molecule type" value="Genomic_DNA"/>
</dbReference>
<keyword evidence="6" id="KW-0964">Secreted</keyword>
<dbReference type="Gramene" id="Manes.16G089300.1.v8.1">
    <property type="protein sequence ID" value="Manes.16G089300.1.v8.1.CDS"/>
    <property type="gene ID" value="Manes.16G089300.v8.1"/>
</dbReference>
<dbReference type="FunFam" id="1.20.140.40:FF:000001">
    <property type="entry name" value="Pectinesterase"/>
    <property type="match status" value="1"/>
</dbReference>
<evidence type="ECO:0000256" key="5">
    <source>
        <dbReference type="ARBA" id="ARBA00013229"/>
    </source>
</evidence>